<dbReference type="EMBL" id="JAFIRN010000001">
    <property type="protein sequence ID" value="KAG5857288.1"/>
    <property type="molecule type" value="Genomic_DNA"/>
</dbReference>
<comment type="caution">
    <text evidence="1">The sequence shown here is derived from an EMBL/GenBank/DDBJ whole genome shotgun (WGS) entry which is preliminary data.</text>
</comment>
<accession>A0A9D3N1U2</accession>
<organism evidence="1 2">
    <name type="scientific">Anguilla anguilla</name>
    <name type="common">European freshwater eel</name>
    <name type="synonym">Muraena anguilla</name>
    <dbReference type="NCBI Taxonomy" id="7936"/>
    <lineage>
        <taxon>Eukaryota</taxon>
        <taxon>Metazoa</taxon>
        <taxon>Chordata</taxon>
        <taxon>Craniata</taxon>
        <taxon>Vertebrata</taxon>
        <taxon>Euteleostomi</taxon>
        <taxon>Actinopterygii</taxon>
        <taxon>Neopterygii</taxon>
        <taxon>Teleostei</taxon>
        <taxon>Anguilliformes</taxon>
        <taxon>Anguillidae</taxon>
        <taxon>Anguilla</taxon>
    </lineage>
</organism>
<evidence type="ECO:0000313" key="2">
    <source>
        <dbReference type="Proteomes" id="UP001044222"/>
    </source>
</evidence>
<reference evidence="1" key="1">
    <citation type="submission" date="2021-01" db="EMBL/GenBank/DDBJ databases">
        <title>A chromosome-scale assembly of European eel, Anguilla anguilla.</title>
        <authorList>
            <person name="Henkel C."/>
            <person name="Jong-Raadsen S.A."/>
            <person name="Dufour S."/>
            <person name="Weltzien F.-A."/>
            <person name="Palstra A.P."/>
            <person name="Pelster B."/>
            <person name="Spaink H.P."/>
            <person name="Van Den Thillart G.E."/>
            <person name="Jansen H."/>
            <person name="Zahm M."/>
            <person name="Klopp C."/>
            <person name="Cedric C."/>
            <person name="Louis A."/>
            <person name="Berthelot C."/>
            <person name="Parey E."/>
            <person name="Roest Crollius H."/>
            <person name="Montfort J."/>
            <person name="Robinson-Rechavi M."/>
            <person name="Bucao C."/>
            <person name="Bouchez O."/>
            <person name="Gislard M."/>
            <person name="Lluch J."/>
            <person name="Milhes M."/>
            <person name="Lampietro C."/>
            <person name="Lopez Roques C."/>
            <person name="Donnadieu C."/>
            <person name="Braasch I."/>
            <person name="Desvignes T."/>
            <person name="Postlethwait J."/>
            <person name="Bobe J."/>
            <person name="Guiguen Y."/>
            <person name="Dirks R."/>
        </authorList>
    </citation>
    <scope>NUCLEOTIDE SEQUENCE</scope>
    <source>
        <strain evidence="1">Tag_6206</strain>
        <tissue evidence="1">Liver</tissue>
    </source>
</reference>
<proteinExistence type="predicted"/>
<dbReference type="AlphaFoldDB" id="A0A9D3N1U2"/>
<gene>
    <name evidence="1" type="ORF">ANANG_G00017860</name>
</gene>
<evidence type="ECO:0000313" key="1">
    <source>
        <dbReference type="EMBL" id="KAG5857288.1"/>
    </source>
</evidence>
<dbReference type="Proteomes" id="UP001044222">
    <property type="component" value="Unassembled WGS sequence"/>
</dbReference>
<keyword evidence="2" id="KW-1185">Reference proteome</keyword>
<sequence length="73" mass="8271">MSDYREANSDVMTRYMETTVSVEMDKSTVADVIYQDERLLHTGQNVVKLKCFLDGHRAGKRLNHPDRLISGGA</sequence>
<protein>
    <submittedName>
        <fullName evidence="1">Uncharacterized protein</fullName>
    </submittedName>
</protein>
<name>A0A9D3N1U2_ANGAN</name>